<proteinExistence type="predicted"/>
<gene>
    <name evidence="2" type="ORF">AVDCRST_MAG90-1519</name>
</gene>
<name>A0A6J4LIM7_9HYPH</name>
<evidence type="ECO:0000256" key="1">
    <source>
        <dbReference type="SAM" id="MobiDB-lite"/>
    </source>
</evidence>
<evidence type="ECO:0000313" key="2">
    <source>
        <dbReference type="EMBL" id="CAA9331677.1"/>
    </source>
</evidence>
<organism evidence="2">
    <name type="scientific">uncultured Microvirga sp</name>
    <dbReference type="NCBI Taxonomy" id="412392"/>
    <lineage>
        <taxon>Bacteria</taxon>
        <taxon>Pseudomonadati</taxon>
        <taxon>Pseudomonadota</taxon>
        <taxon>Alphaproteobacteria</taxon>
        <taxon>Hyphomicrobiales</taxon>
        <taxon>Methylobacteriaceae</taxon>
        <taxon>Microvirga</taxon>
        <taxon>environmental samples</taxon>
    </lineage>
</organism>
<accession>A0A6J4LIM7</accession>
<feature type="non-terminal residue" evidence="2">
    <location>
        <position position="1"/>
    </location>
</feature>
<reference evidence="2" key="1">
    <citation type="submission" date="2020-02" db="EMBL/GenBank/DDBJ databases">
        <authorList>
            <person name="Meier V. D."/>
        </authorList>
    </citation>
    <scope>NUCLEOTIDE SEQUENCE</scope>
    <source>
        <strain evidence="2">AVDCRST_MAG90</strain>
    </source>
</reference>
<dbReference type="EMBL" id="CADCUC010000293">
    <property type="protein sequence ID" value="CAA9331677.1"/>
    <property type="molecule type" value="Genomic_DNA"/>
</dbReference>
<feature type="non-terminal residue" evidence="2">
    <location>
        <position position="50"/>
    </location>
</feature>
<sequence length="50" mass="5586">VRDERLVAGRPSRRSRDRACSRDRAQEHARPHAPGLWRPSASAASGTHQL</sequence>
<protein>
    <submittedName>
        <fullName evidence="2">Uncharacterized protein</fullName>
    </submittedName>
</protein>
<dbReference type="AlphaFoldDB" id="A0A6J4LIM7"/>
<feature type="region of interest" description="Disordered" evidence="1">
    <location>
        <begin position="1"/>
        <end position="50"/>
    </location>
</feature>
<feature type="compositionally biased region" description="Basic and acidic residues" evidence="1">
    <location>
        <begin position="17"/>
        <end position="30"/>
    </location>
</feature>